<name>A0A226EAF7_FOLCA</name>
<evidence type="ECO:0000313" key="1">
    <source>
        <dbReference type="EMBL" id="OXA54067.1"/>
    </source>
</evidence>
<comment type="caution">
    <text evidence="1">The sequence shown here is derived from an EMBL/GenBank/DDBJ whole genome shotgun (WGS) entry which is preliminary data.</text>
</comment>
<keyword evidence="2" id="KW-1185">Reference proteome</keyword>
<proteinExistence type="predicted"/>
<evidence type="ECO:0000313" key="2">
    <source>
        <dbReference type="Proteomes" id="UP000198287"/>
    </source>
</evidence>
<gene>
    <name evidence="1" type="ORF">Fcan01_11191</name>
</gene>
<accession>A0A226EAF7</accession>
<reference evidence="1 2" key="1">
    <citation type="submission" date="2015-12" db="EMBL/GenBank/DDBJ databases">
        <title>The genome of Folsomia candida.</title>
        <authorList>
            <person name="Faddeeva A."/>
            <person name="Derks M.F."/>
            <person name="Anvar Y."/>
            <person name="Smit S."/>
            <person name="Van Straalen N."/>
            <person name="Roelofs D."/>
        </authorList>
    </citation>
    <scope>NUCLEOTIDE SEQUENCE [LARGE SCALE GENOMIC DNA]</scope>
    <source>
        <strain evidence="1 2">VU population</strain>
        <tissue evidence="1">Whole body</tissue>
    </source>
</reference>
<dbReference type="EMBL" id="LNIX01000005">
    <property type="protein sequence ID" value="OXA54067.1"/>
    <property type="molecule type" value="Genomic_DNA"/>
</dbReference>
<dbReference type="AlphaFoldDB" id="A0A226EAF7"/>
<sequence>MRNVSIFLAVATAATAIAIGVSMFNITRDTLGKLHNLGAAVRTCRYDVVAKAKLDNPTAGAEIERILEEHSKKAYKLMDVCSTLSTLSTQGLAGIRTKFITILADAKTAVAPYLERLSPETRKSIRESFREDLVEWKRQANEIYGVFGLEINSFPAIEGAIGMIEWGERGSKIGCGTTDGVTY</sequence>
<organism evidence="1 2">
    <name type="scientific">Folsomia candida</name>
    <name type="common">Springtail</name>
    <dbReference type="NCBI Taxonomy" id="158441"/>
    <lineage>
        <taxon>Eukaryota</taxon>
        <taxon>Metazoa</taxon>
        <taxon>Ecdysozoa</taxon>
        <taxon>Arthropoda</taxon>
        <taxon>Hexapoda</taxon>
        <taxon>Collembola</taxon>
        <taxon>Entomobryomorpha</taxon>
        <taxon>Isotomoidea</taxon>
        <taxon>Isotomidae</taxon>
        <taxon>Proisotominae</taxon>
        <taxon>Folsomia</taxon>
    </lineage>
</organism>
<protein>
    <submittedName>
        <fullName evidence="1">Uncharacterized protein</fullName>
    </submittedName>
</protein>
<dbReference type="Proteomes" id="UP000198287">
    <property type="component" value="Unassembled WGS sequence"/>
</dbReference>